<dbReference type="EMBL" id="CDHK01000001">
    <property type="protein sequence ID" value="CEJ54165.1"/>
    <property type="molecule type" value="Genomic_DNA"/>
</dbReference>
<dbReference type="InterPro" id="IPR029052">
    <property type="entry name" value="Metallo-depent_PP-like"/>
</dbReference>
<dbReference type="AlphaFoldDB" id="A0A0F7TCN6"/>
<feature type="domain" description="Calcineurin-like phosphoesterase" evidence="1">
    <location>
        <begin position="52"/>
        <end position="309"/>
    </location>
</feature>
<dbReference type="Proteomes" id="UP000042958">
    <property type="component" value="Unassembled WGS sequence"/>
</dbReference>
<sequence>MDRRCPFSLPQQHFGLFSSMSHLLSSLVRHSEFTLKPLSTATMASSAGIKTRICMISDTHTAVPYPPLETSYAYRSPLPRADVLLHGGDLTKVGYSVEHEAMVSMLKAANAELKLVIAGNHDITLDEEHFTSFGYRRHRRPEWLGGQGILLEDDEKSLTNAIRAGDVPPADKMQAYVRRVKDLYTNESARAAGIRYLEEGVHSFTLSNGAKLTIYASPYQPEFCRWAFAYPRSQDRFNPPLPGSSNPAPANPVPDYPNVDIMLTHGPPAHVLDLVGQDEGHHQHVGCQHLLRAAERARPRLYMFGHIHEGWGAIRGSWNAFANGGLKQEEVPTDKEDMLERRAAYYDISSESARPLRVGAETLFVNASIMTLGYHPYNAPWVVDLDLPRADAQMQSLV</sequence>
<keyword evidence="3" id="KW-1185">Reference proteome</keyword>
<proteinExistence type="predicted"/>
<dbReference type="PANTHER" id="PTHR12905">
    <property type="entry name" value="METALLOPHOSPHOESTERASE"/>
    <property type="match status" value="1"/>
</dbReference>
<name>A0A0F7TCN6_PENBI</name>
<dbReference type="InterPro" id="IPR004843">
    <property type="entry name" value="Calcineurin-like_PHP"/>
</dbReference>
<evidence type="ECO:0000313" key="3">
    <source>
        <dbReference type="Proteomes" id="UP000042958"/>
    </source>
</evidence>
<gene>
    <name evidence="2" type="ORF">PMG11_00486</name>
</gene>
<accession>A0A0F7TCN6</accession>
<dbReference type="Pfam" id="PF00149">
    <property type="entry name" value="Metallophos"/>
    <property type="match status" value="1"/>
</dbReference>
<dbReference type="OrthoDB" id="630188at2759"/>
<dbReference type="GO" id="GO:0016787">
    <property type="term" value="F:hydrolase activity"/>
    <property type="evidence" value="ECO:0007669"/>
    <property type="project" value="InterPro"/>
</dbReference>
<dbReference type="PANTHER" id="PTHR12905:SF0">
    <property type="entry name" value="CALCINEURIN-LIKE PHOSPHOESTERASE DOMAIN-CONTAINING PROTEIN"/>
    <property type="match status" value="1"/>
</dbReference>
<dbReference type="SUPFAM" id="SSF56300">
    <property type="entry name" value="Metallo-dependent phosphatases"/>
    <property type="match status" value="1"/>
</dbReference>
<dbReference type="InterPro" id="IPR051693">
    <property type="entry name" value="UPF0046_metallophosphoest"/>
</dbReference>
<dbReference type="Gene3D" id="3.60.21.10">
    <property type="match status" value="1"/>
</dbReference>
<reference evidence="3" key="1">
    <citation type="journal article" date="2015" name="Genome Announc.">
        <title>Draft genome sequence of the fungus Penicillium brasilianum MG11.</title>
        <authorList>
            <person name="Horn F."/>
            <person name="Linde J."/>
            <person name="Mattern D.J."/>
            <person name="Walther G."/>
            <person name="Guthke R."/>
            <person name="Brakhage A.A."/>
            <person name="Valiante V."/>
        </authorList>
    </citation>
    <scope>NUCLEOTIDE SEQUENCE [LARGE SCALE GENOMIC DNA]</scope>
    <source>
        <strain evidence="3">MG11</strain>
    </source>
</reference>
<evidence type="ECO:0000259" key="1">
    <source>
        <dbReference type="Pfam" id="PF00149"/>
    </source>
</evidence>
<organism evidence="2 3">
    <name type="scientific">Penicillium brasilianum</name>
    <dbReference type="NCBI Taxonomy" id="104259"/>
    <lineage>
        <taxon>Eukaryota</taxon>
        <taxon>Fungi</taxon>
        <taxon>Dikarya</taxon>
        <taxon>Ascomycota</taxon>
        <taxon>Pezizomycotina</taxon>
        <taxon>Eurotiomycetes</taxon>
        <taxon>Eurotiomycetidae</taxon>
        <taxon>Eurotiales</taxon>
        <taxon>Aspergillaceae</taxon>
        <taxon>Penicillium</taxon>
    </lineage>
</organism>
<evidence type="ECO:0000313" key="2">
    <source>
        <dbReference type="EMBL" id="CEJ54165.1"/>
    </source>
</evidence>
<protein>
    <recommendedName>
        <fullName evidence="1">Calcineurin-like phosphoesterase domain-containing protein</fullName>
    </recommendedName>
</protein>